<proteinExistence type="predicted"/>
<protein>
    <submittedName>
        <fullName evidence="1">Uncharacterized protein</fullName>
    </submittedName>
</protein>
<dbReference type="AlphaFoldDB" id="A0A2G6EBZ6"/>
<dbReference type="Proteomes" id="UP000229740">
    <property type="component" value="Unassembled WGS sequence"/>
</dbReference>
<name>A0A2G6EBZ6_9BACT</name>
<reference evidence="1 2" key="1">
    <citation type="submission" date="2017-10" db="EMBL/GenBank/DDBJ databases">
        <title>Novel microbial diversity and functional potential in the marine mammal oral microbiome.</title>
        <authorList>
            <person name="Dudek N.K."/>
            <person name="Sun C.L."/>
            <person name="Burstein D."/>
            <person name="Kantor R.S."/>
            <person name="Aliaga Goltsman D.S."/>
            <person name="Bik E.M."/>
            <person name="Thomas B.C."/>
            <person name="Banfield J.F."/>
            <person name="Relman D.A."/>
        </authorList>
    </citation>
    <scope>NUCLEOTIDE SEQUENCE [LARGE SCALE GENOMIC DNA]</scope>
    <source>
        <strain evidence="1">DOLZORAL124_49_17</strain>
    </source>
</reference>
<comment type="caution">
    <text evidence="1">The sequence shown here is derived from an EMBL/GenBank/DDBJ whole genome shotgun (WGS) entry which is preliminary data.</text>
</comment>
<gene>
    <name evidence="1" type="ORF">CSB45_00855</name>
</gene>
<sequence length="72" mass="7919">MNKVDKETNSSGKTVMKQTEIIRHLLKSYDIRGSGSLLLNGGVETIAPAIRKEALTISSISSFGSQVQRKIW</sequence>
<accession>A0A2G6EBZ6</accession>
<evidence type="ECO:0000313" key="1">
    <source>
        <dbReference type="EMBL" id="PID59600.1"/>
    </source>
</evidence>
<dbReference type="EMBL" id="PDPS01000014">
    <property type="protein sequence ID" value="PID59600.1"/>
    <property type="molecule type" value="Genomic_DNA"/>
</dbReference>
<organism evidence="1 2">
    <name type="scientific">candidate division KSB3 bacterium</name>
    <dbReference type="NCBI Taxonomy" id="2044937"/>
    <lineage>
        <taxon>Bacteria</taxon>
        <taxon>candidate division KSB3</taxon>
    </lineage>
</organism>
<evidence type="ECO:0000313" key="2">
    <source>
        <dbReference type="Proteomes" id="UP000229740"/>
    </source>
</evidence>